<dbReference type="PROSITE" id="PS01324">
    <property type="entry name" value="GLYCOSYL_HYDROL_F4"/>
    <property type="match status" value="1"/>
</dbReference>
<comment type="similarity">
    <text evidence="2 12">Belongs to the glycosyl hydrolase 4 family.</text>
</comment>
<evidence type="ECO:0000256" key="9">
    <source>
        <dbReference type="PIRSR" id="PIRSR601088-2"/>
    </source>
</evidence>
<dbReference type="RefSeq" id="WP_070128396.1">
    <property type="nucleotide sequence ID" value="NZ_FMJF01000022.1"/>
</dbReference>
<keyword evidence="10" id="KW-0170">Cobalt</keyword>
<evidence type="ECO:0000259" key="13">
    <source>
        <dbReference type="Pfam" id="PF11975"/>
    </source>
</evidence>
<feature type="binding site" evidence="10">
    <location>
        <position position="199"/>
    </location>
    <ligand>
        <name>Mn(2+)</name>
        <dbReference type="ChEBI" id="CHEBI:29035"/>
    </ligand>
</feature>
<evidence type="ECO:0000256" key="3">
    <source>
        <dbReference type="ARBA" id="ARBA00022723"/>
    </source>
</evidence>
<keyword evidence="8 12" id="KW-0326">Glycosidase</keyword>
<evidence type="ECO:0000256" key="7">
    <source>
        <dbReference type="ARBA" id="ARBA00023277"/>
    </source>
</evidence>
<keyword evidence="4 12" id="KW-0378">Hydrolase</keyword>
<comment type="caution">
    <text evidence="14">The sequence shown here is derived from an EMBL/GenBank/DDBJ whole genome shotgun (WGS) entry which is preliminary data.</text>
</comment>
<dbReference type="PANTHER" id="PTHR32092">
    <property type="entry name" value="6-PHOSPHO-BETA-GLUCOSIDASE-RELATED"/>
    <property type="match status" value="1"/>
</dbReference>
<dbReference type="InterPro" id="IPR022616">
    <property type="entry name" value="Glyco_hydro_4_C"/>
</dbReference>
<dbReference type="SUPFAM" id="SSF51735">
    <property type="entry name" value="NAD(P)-binding Rossmann-fold domains"/>
    <property type="match status" value="1"/>
</dbReference>
<dbReference type="GO" id="GO:0046872">
    <property type="term" value="F:metal ion binding"/>
    <property type="evidence" value="ECO:0007669"/>
    <property type="project" value="UniProtKB-KW"/>
</dbReference>
<dbReference type="EMBL" id="LXLX01000029">
    <property type="protein sequence ID" value="OFD94934.1"/>
    <property type="molecule type" value="Genomic_DNA"/>
</dbReference>
<evidence type="ECO:0000256" key="5">
    <source>
        <dbReference type="ARBA" id="ARBA00023027"/>
    </source>
</evidence>
<dbReference type="Proteomes" id="UP000175835">
    <property type="component" value="Unassembled WGS sequence"/>
</dbReference>
<dbReference type="AlphaFoldDB" id="A0A1D3MLZ2"/>
<dbReference type="InterPro" id="IPR001088">
    <property type="entry name" value="Glyco_hydro_4"/>
</dbReference>
<keyword evidence="5 12" id="KW-0520">NAD</keyword>
<dbReference type="EC" id="3.2.1.22" evidence="14"/>
<comment type="cofactor">
    <cofactor evidence="12">
        <name>NAD(+)</name>
        <dbReference type="ChEBI" id="CHEBI:57540"/>
    </cofactor>
    <text evidence="12">Binds 1 NAD(+) per subunit.</text>
</comment>
<dbReference type="SUPFAM" id="SSF56327">
    <property type="entry name" value="LDH C-terminal domain-like"/>
    <property type="match status" value="1"/>
</dbReference>
<evidence type="ECO:0000256" key="4">
    <source>
        <dbReference type="ARBA" id="ARBA00022801"/>
    </source>
</evidence>
<keyword evidence="3 10" id="KW-0479">Metal-binding</keyword>
<evidence type="ECO:0000256" key="2">
    <source>
        <dbReference type="ARBA" id="ARBA00010141"/>
    </source>
</evidence>
<feature type="binding site" evidence="9">
    <location>
        <position position="148"/>
    </location>
    <ligand>
        <name>substrate</name>
    </ligand>
</feature>
<dbReference type="InterPro" id="IPR053715">
    <property type="entry name" value="GH4_Enzyme_sf"/>
</dbReference>
<sequence length="442" mass="50404">MSKITFIGAGSTVFAKNVLGDCMLVPALEGFEFALYDIDVQRLKDSENMLTNLKESLNKNIQIKAYLDRKEALKDAKYVINAIQVGGYKPSTVIDFEIPKKYGLRQTIADTVGIGGIFRNLRTIPVLLDFAKDMEEVCPNALFLNYTNPMAVLAGVMNRFTAIKTVGLCHSVQSCTNELFKSLGMDSEGVQEKIAGINHMAWLLEVTRNGEDLYPEIKRRAREKQKTKHHDMVRFELMDKFGYYVTESSEHNAEYHPYFIKSRYPELIEKYNIPLDEYPRRCEQQIKKWETMREELVNNKALDHVRSKEYCSLIIEAIETNIPFKFNGNILNTGRLISNLPEKACVEVTCIADRSGIAPTYVGDLPEQLAALNRTNINTQLLTIEAAFTRKREYIYQAAMLDPHTAAELSLDDIVSLCDDLIEAHGEWLPEFKKKEEIAFNL</sequence>
<dbReference type="CDD" id="cd05297">
    <property type="entry name" value="GH4_alpha_glucosidase_galactosidase"/>
    <property type="match status" value="1"/>
</dbReference>
<accession>A0A1D3MLZ2</accession>
<evidence type="ECO:0000256" key="6">
    <source>
        <dbReference type="ARBA" id="ARBA00023211"/>
    </source>
</evidence>
<dbReference type="Gene3D" id="3.90.1820.10">
    <property type="entry name" value="AglA-like glucosidase"/>
    <property type="match status" value="1"/>
</dbReference>
<dbReference type="PANTHER" id="PTHR32092:SF6">
    <property type="entry name" value="ALPHA-GALACTOSIDASE"/>
    <property type="match status" value="1"/>
</dbReference>
<feature type="domain" description="Glycosyl hydrolase family 4 C-terminal" evidence="13">
    <location>
        <begin position="194"/>
        <end position="405"/>
    </location>
</feature>
<evidence type="ECO:0000256" key="12">
    <source>
        <dbReference type="RuleBase" id="RU361152"/>
    </source>
</evidence>
<reference evidence="14 15" key="1">
    <citation type="submission" date="2016-05" db="EMBL/GenBank/DDBJ databases">
        <title>Bacillus thuringiensis and Bacillus weihenstephanensis as novel biocontrol agents of wilt causing Verticillium species.</title>
        <authorList>
            <person name="Hollensteiner J."/>
            <person name="Wemheuer F."/>
            <person name="Harting R."/>
            <person name="Kolarzyk A."/>
            <person name="Diaz-Valerio S."/>
            <person name="Poehlein A."/>
            <person name="Brzuszkiewicz E."/>
            <person name="Nesemann K."/>
            <person name="Braus-Stromeyer S."/>
            <person name="Braus G."/>
            <person name="Daniel R."/>
            <person name="Liesegang H."/>
        </authorList>
    </citation>
    <scope>NUCLEOTIDE SEQUENCE [LARGE SCALE GENOMIC DNA]</scope>
    <source>
        <strain evidence="14 15">GOE11</strain>
    </source>
</reference>
<dbReference type="InterPro" id="IPR036291">
    <property type="entry name" value="NAD(P)-bd_dom_sf"/>
</dbReference>
<evidence type="ECO:0000256" key="8">
    <source>
        <dbReference type="ARBA" id="ARBA00023295"/>
    </source>
</evidence>
<dbReference type="NCBIfam" id="NF011657">
    <property type="entry name" value="PRK15076.1"/>
    <property type="match status" value="1"/>
</dbReference>
<dbReference type="GO" id="GO:0016616">
    <property type="term" value="F:oxidoreductase activity, acting on the CH-OH group of donors, NAD or NADP as acceptor"/>
    <property type="evidence" value="ECO:0007669"/>
    <property type="project" value="InterPro"/>
</dbReference>
<dbReference type="PRINTS" id="PR00732">
    <property type="entry name" value="GLHYDRLASE4"/>
</dbReference>
<protein>
    <submittedName>
        <fullName evidence="14">Alpha-galactosidase</fullName>
        <ecNumber evidence="14">3.2.1.22</ecNumber>
    </submittedName>
</protein>
<evidence type="ECO:0000313" key="14">
    <source>
        <dbReference type="EMBL" id="OFD94934.1"/>
    </source>
</evidence>
<evidence type="ECO:0000256" key="10">
    <source>
        <dbReference type="PIRSR" id="PIRSR601088-3"/>
    </source>
</evidence>
<feature type="site" description="Increases basicity of active site Tyr" evidence="11">
    <location>
        <position position="110"/>
    </location>
</feature>
<feature type="binding site" evidence="10">
    <location>
        <position position="169"/>
    </location>
    <ligand>
        <name>Mn(2+)</name>
        <dbReference type="ChEBI" id="CHEBI:29035"/>
    </ligand>
</feature>
<comment type="cofactor">
    <cofactor evidence="1">
        <name>Mn(2+)</name>
        <dbReference type="ChEBI" id="CHEBI:29035"/>
    </cofactor>
</comment>
<dbReference type="PATRIC" id="fig|86662.27.peg.2573"/>
<organism evidence="14 15">
    <name type="scientific">Bacillus mycoides</name>
    <dbReference type="NCBI Taxonomy" id="1405"/>
    <lineage>
        <taxon>Bacteria</taxon>
        <taxon>Bacillati</taxon>
        <taxon>Bacillota</taxon>
        <taxon>Bacilli</taxon>
        <taxon>Bacillales</taxon>
        <taxon>Bacillaceae</taxon>
        <taxon>Bacillus</taxon>
        <taxon>Bacillus cereus group</taxon>
    </lineage>
</organism>
<dbReference type="GO" id="GO:0005975">
    <property type="term" value="P:carbohydrate metabolic process"/>
    <property type="evidence" value="ECO:0007669"/>
    <property type="project" value="InterPro"/>
</dbReference>
<name>A0A1D3MLZ2_BACMY</name>
<dbReference type="InterPro" id="IPR019802">
    <property type="entry name" value="GlycHydrolase_4_CS"/>
</dbReference>
<keyword evidence="10" id="KW-0533">Nickel</keyword>
<proteinExistence type="inferred from homology"/>
<gene>
    <name evidence="14" type="primary">melA</name>
    <name evidence="14" type="ORF">BWGOE11_26070</name>
</gene>
<dbReference type="GO" id="GO:0004557">
    <property type="term" value="F:alpha-galactosidase activity"/>
    <property type="evidence" value="ECO:0007669"/>
    <property type="project" value="UniProtKB-EC"/>
</dbReference>
<evidence type="ECO:0000256" key="11">
    <source>
        <dbReference type="PIRSR" id="PIRSR601088-4"/>
    </source>
</evidence>
<dbReference type="Pfam" id="PF11975">
    <property type="entry name" value="Glyco_hydro_4C"/>
    <property type="match status" value="1"/>
</dbReference>
<evidence type="ECO:0000313" key="15">
    <source>
        <dbReference type="Proteomes" id="UP000175835"/>
    </source>
</evidence>
<dbReference type="Pfam" id="PF02056">
    <property type="entry name" value="Glyco_hydro_4"/>
    <property type="match status" value="1"/>
</dbReference>
<keyword evidence="10" id="KW-0408">Iron</keyword>
<evidence type="ECO:0000256" key="1">
    <source>
        <dbReference type="ARBA" id="ARBA00001936"/>
    </source>
</evidence>
<keyword evidence="7" id="KW-0119">Carbohydrate metabolism</keyword>
<keyword evidence="6 10" id="KW-0464">Manganese</keyword>
<dbReference type="InterPro" id="IPR015955">
    <property type="entry name" value="Lactate_DH/Glyco_Ohase_4_C"/>
</dbReference>